<dbReference type="InterPro" id="IPR027417">
    <property type="entry name" value="P-loop_NTPase"/>
</dbReference>
<dbReference type="PROSITE" id="PS51131">
    <property type="entry name" value="ZN_HOOK"/>
    <property type="match status" value="1"/>
</dbReference>
<evidence type="ECO:0000256" key="12">
    <source>
        <dbReference type="ARBA" id="ARBA00022840"/>
    </source>
</evidence>
<keyword evidence="9" id="KW-0227">DNA damage</keyword>
<keyword evidence="11 19" id="KW-0862">Zinc</keyword>
<dbReference type="SUPFAM" id="SSF52540">
    <property type="entry name" value="P-loop containing nucleoside triphosphate hydrolases"/>
    <property type="match status" value="1"/>
</dbReference>
<dbReference type="FunFam" id="3.40.50.300:FF:001195">
    <property type="entry name" value="DNA repair protein rad50"/>
    <property type="match status" value="1"/>
</dbReference>
<evidence type="ECO:0000256" key="6">
    <source>
        <dbReference type="ARBA" id="ARBA00022454"/>
    </source>
</evidence>
<dbReference type="GO" id="GO:1990426">
    <property type="term" value="P:mitotic recombination-dependent replication fork processing"/>
    <property type="evidence" value="ECO:0007669"/>
    <property type="project" value="EnsemblFungi"/>
</dbReference>
<dbReference type="GO" id="GO:0030870">
    <property type="term" value="C:Mre11 complex"/>
    <property type="evidence" value="ECO:0007669"/>
    <property type="project" value="EnsemblFungi"/>
</dbReference>
<dbReference type="Pfam" id="PF13476">
    <property type="entry name" value="AAA_23"/>
    <property type="match status" value="1"/>
</dbReference>
<dbReference type="GO" id="GO:0120290">
    <property type="term" value="P:stalled replication fork localization to nuclear periphery"/>
    <property type="evidence" value="ECO:0007669"/>
    <property type="project" value="EnsemblFungi"/>
</dbReference>
<keyword evidence="12" id="KW-0067">ATP-binding</keyword>
<dbReference type="NCBIfam" id="TIGR00606">
    <property type="entry name" value="rad50"/>
    <property type="match status" value="1"/>
</dbReference>
<protein>
    <recommendedName>
        <fullName evidence="5">DNA repair protein RAD50</fullName>
    </recommendedName>
</protein>
<dbReference type="Gene3D" id="3.40.50.300">
    <property type="entry name" value="P-loop containing nucleotide triphosphate hydrolases"/>
    <property type="match status" value="2"/>
</dbReference>
<evidence type="ECO:0000256" key="11">
    <source>
        <dbReference type="ARBA" id="ARBA00022833"/>
    </source>
</evidence>
<evidence type="ECO:0000259" key="22">
    <source>
        <dbReference type="PROSITE" id="PS51131"/>
    </source>
</evidence>
<evidence type="ECO:0000256" key="1">
    <source>
        <dbReference type="ARBA" id="ARBA00001947"/>
    </source>
</evidence>
<dbReference type="InterPro" id="IPR038729">
    <property type="entry name" value="Rad50/SbcC_AAA"/>
</dbReference>
<comment type="cofactor">
    <cofactor evidence="1">
        <name>Zn(2+)</name>
        <dbReference type="ChEBI" id="CHEBI:29105"/>
    </cofactor>
</comment>
<keyword evidence="10" id="KW-0378">Hydrolase</keyword>
<keyword evidence="17" id="KW-0469">Meiosis</keyword>
<dbReference type="InterPro" id="IPR004584">
    <property type="entry name" value="Rad50_eukaryotes"/>
</dbReference>
<feature type="region of interest" description="Disordered" evidence="21">
    <location>
        <begin position="806"/>
        <end position="826"/>
    </location>
</feature>
<keyword evidence="7 19" id="KW-0479">Metal-binding</keyword>
<evidence type="ECO:0000256" key="2">
    <source>
        <dbReference type="ARBA" id="ARBA00004123"/>
    </source>
</evidence>
<comment type="subcellular location">
    <subcellularLocation>
        <location evidence="3">Chromosome</location>
    </subcellularLocation>
    <subcellularLocation>
        <location evidence="2">Nucleus</location>
    </subcellularLocation>
</comment>
<dbReference type="GO" id="GO:0043047">
    <property type="term" value="F:single-stranded telomeric DNA binding"/>
    <property type="evidence" value="ECO:0007669"/>
    <property type="project" value="EnsemblFungi"/>
</dbReference>
<feature type="domain" description="Zinc-hook" evidence="22">
    <location>
        <begin position="622"/>
        <end position="723"/>
    </location>
</feature>
<evidence type="ECO:0000256" key="17">
    <source>
        <dbReference type="ARBA" id="ARBA00023254"/>
    </source>
</evidence>
<dbReference type="GO" id="GO:0016887">
    <property type="term" value="F:ATP hydrolysis activity"/>
    <property type="evidence" value="ECO:0007669"/>
    <property type="project" value="EnsemblFungi"/>
</dbReference>
<dbReference type="EMBL" id="KV454211">
    <property type="protein sequence ID" value="ODQ59357.1"/>
    <property type="molecule type" value="Genomic_DNA"/>
</dbReference>
<evidence type="ECO:0000256" key="18">
    <source>
        <dbReference type="ARBA" id="ARBA00049360"/>
    </source>
</evidence>
<keyword evidence="15" id="KW-0234">DNA repair</keyword>
<keyword evidence="14 20" id="KW-0175">Coiled coil</keyword>
<feature type="binding site" evidence="19">
    <location>
        <position position="669"/>
    </location>
    <ligand>
        <name>Zn(2+)</name>
        <dbReference type="ChEBI" id="CHEBI:29105"/>
    </ligand>
</feature>
<dbReference type="GO" id="GO:0062176">
    <property type="term" value="P:R-loop processing"/>
    <property type="evidence" value="ECO:0007669"/>
    <property type="project" value="EnsemblFungi"/>
</dbReference>
<reference evidence="23 24" key="1">
    <citation type="journal article" date="2016" name="Proc. Natl. Acad. Sci. U.S.A.">
        <title>Comparative genomics of biotechnologically important yeasts.</title>
        <authorList>
            <person name="Riley R."/>
            <person name="Haridas S."/>
            <person name="Wolfe K.H."/>
            <person name="Lopes M.R."/>
            <person name="Hittinger C.T."/>
            <person name="Goeker M."/>
            <person name="Salamov A.A."/>
            <person name="Wisecaver J.H."/>
            <person name="Long T.M."/>
            <person name="Calvey C.H."/>
            <person name="Aerts A.L."/>
            <person name="Barry K.W."/>
            <person name="Choi C."/>
            <person name="Clum A."/>
            <person name="Coughlan A.Y."/>
            <person name="Deshpande S."/>
            <person name="Douglass A.P."/>
            <person name="Hanson S.J."/>
            <person name="Klenk H.-P."/>
            <person name="LaButti K.M."/>
            <person name="Lapidus A."/>
            <person name="Lindquist E.A."/>
            <person name="Lipzen A.M."/>
            <person name="Meier-Kolthoff J.P."/>
            <person name="Ohm R.A."/>
            <person name="Otillar R.P."/>
            <person name="Pangilinan J.L."/>
            <person name="Peng Y."/>
            <person name="Rokas A."/>
            <person name="Rosa C.A."/>
            <person name="Scheuner C."/>
            <person name="Sibirny A.A."/>
            <person name="Slot J.C."/>
            <person name="Stielow J.B."/>
            <person name="Sun H."/>
            <person name="Kurtzman C.P."/>
            <person name="Blackwell M."/>
            <person name="Grigoriev I.V."/>
            <person name="Jeffries T.W."/>
        </authorList>
    </citation>
    <scope>NUCLEOTIDE SEQUENCE [LARGE SCALE GENOMIC DNA]</scope>
    <source>
        <strain evidence="24">ATCC 58044 / CBS 1984 / NCYC 433 / NRRL Y-366-8</strain>
    </source>
</reference>
<evidence type="ECO:0000256" key="19">
    <source>
        <dbReference type="PROSITE-ProRule" id="PRU00471"/>
    </source>
</evidence>
<dbReference type="GO" id="GO:1990918">
    <property type="term" value="P:double-strand break repair involved in meiotic recombination"/>
    <property type="evidence" value="ECO:0007669"/>
    <property type="project" value="EnsemblFungi"/>
</dbReference>
<evidence type="ECO:0000313" key="24">
    <source>
        <dbReference type="Proteomes" id="UP000094112"/>
    </source>
</evidence>
<evidence type="ECO:0000256" key="16">
    <source>
        <dbReference type="ARBA" id="ARBA00023242"/>
    </source>
</evidence>
<comment type="catalytic activity">
    <reaction evidence="18">
        <text>ATP + H2O = ADP + phosphate + H(+)</text>
        <dbReference type="Rhea" id="RHEA:13065"/>
        <dbReference type="ChEBI" id="CHEBI:15377"/>
        <dbReference type="ChEBI" id="CHEBI:15378"/>
        <dbReference type="ChEBI" id="CHEBI:30616"/>
        <dbReference type="ChEBI" id="CHEBI:43474"/>
        <dbReference type="ChEBI" id="CHEBI:456216"/>
    </reaction>
</comment>
<dbReference type="InterPro" id="IPR013134">
    <property type="entry name" value="Zn_hook_RAD50"/>
</dbReference>
<dbReference type="GO" id="GO:0005524">
    <property type="term" value="F:ATP binding"/>
    <property type="evidence" value="ECO:0007669"/>
    <property type="project" value="UniProtKB-KW"/>
</dbReference>
<dbReference type="GO" id="GO:0004017">
    <property type="term" value="F:AMP kinase activity"/>
    <property type="evidence" value="ECO:0007669"/>
    <property type="project" value="EnsemblFungi"/>
</dbReference>
<keyword evidence="13" id="KW-0460">Magnesium</keyword>
<dbReference type="GO" id="GO:0003691">
    <property type="term" value="F:double-stranded telomeric DNA binding"/>
    <property type="evidence" value="ECO:0007669"/>
    <property type="project" value="EnsemblFungi"/>
</dbReference>
<dbReference type="GO" id="GO:0051880">
    <property type="term" value="F:G-quadruplex DNA binding"/>
    <property type="evidence" value="ECO:0007669"/>
    <property type="project" value="EnsemblFungi"/>
</dbReference>
<gene>
    <name evidence="23" type="ORF">WICANDRAFT_32569</name>
</gene>
<dbReference type="GO" id="GO:0006284">
    <property type="term" value="P:base-excision repair"/>
    <property type="evidence" value="ECO:0007669"/>
    <property type="project" value="EnsemblFungi"/>
</dbReference>
<keyword evidence="6" id="KW-0158">Chromosome</keyword>
<evidence type="ECO:0000256" key="5">
    <source>
        <dbReference type="ARBA" id="ARBA00017893"/>
    </source>
</evidence>
<dbReference type="Gene3D" id="1.10.287.1490">
    <property type="match status" value="1"/>
</dbReference>
<proteinExistence type="inferred from homology"/>
<dbReference type="Pfam" id="PF04423">
    <property type="entry name" value="Rad50_zn_hook"/>
    <property type="match status" value="1"/>
</dbReference>
<dbReference type="GO" id="GO:0000794">
    <property type="term" value="C:condensed nuclear chromosome"/>
    <property type="evidence" value="ECO:0007669"/>
    <property type="project" value="TreeGrafter"/>
</dbReference>
<dbReference type="GO" id="GO:0010520">
    <property type="term" value="P:regulation of reciprocal meiotic recombination"/>
    <property type="evidence" value="ECO:0007669"/>
    <property type="project" value="EnsemblFungi"/>
</dbReference>
<evidence type="ECO:0000256" key="10">
    <source>
        <dbReference type="ARBA" id="ARBA00022801"/>
    </source>
</evidence>
<evidence type="ECO:0000256" key="13">
    <source>
        <dbReference type="ARBA" id="ARBA00022842"/>
    </source>
</evidence>
<dbReference type="GO" id="GO:0000722">
    <property type="term" value="P:telomere maintenance via recombination"/>
    <property type="evidence" value="ECO:0007669"/>
    <property type="project" value="EnsemblFungi"/>
</dbReference>
<dbReference type="RefSeq" id="XP_019038564.1">
    <property type="nucleotide sequence ID" value="XM_019181979.1"/>
</dbReference>
<dbReference type="STRING" id="683960.A0A1E3P393"/>
<feature type="coiled-coil region" evidence="20">
    <location>
        <begin position="429"/>
        <end position="517"/>
    </location>
</feature>
<dbReference type="GO" id="GO:0035753">
    <property type="term" value="P:maintenance of DNA trinucleotide repeats"/>
    <property type="evidence" value="ECO:0007669"/>
    <property type="project" value="EnsemblFungi"/>
</dbReference>
<keyword evidence="24" id="KW-1185">Reference proteome</keyword>
<evidence type="ECO:0000256" key="15">
    <source>
        <dbReference type="ARBA" id="ARBA00023204"/>
    </source>
</evidence>
<evidence type="ECO:0000256" key="21">
    <source>
        <dbReference type="SAM" id="MobiDB-lite"/>
    </source>
</evidence>
<dbReference type="GO" id="GO:0031573">
    <property type="term" value="P:mitotic intra-S DNA damage checkpoint signaling"/>
    <property type="evidence" value="ECO:0007669"/>
    <property type="project" value="EnsemblFungi"/>
</dbReference>
<feature type="binding site" evidence="19">
    <location>
        <position position="672"/>
    </location>
    <ligand>
        <name>Zn(2+)</name>
        <dbReference type="ChEBI" id="CHEBI:29105"/>
    </ligand>
</feature>
<dbReference type="GO" id="GO:0097552">
    <property type="term" value="P:mitochondrial double-strand break repair via homologous recombination"/>
    <property type="evidence" value="ECO:0007669"/>
    <property type="project" value="EnsemblFungi"/>
</dbReference>
<feature type="coiled-coil region" evidence="20">
    <location>
        <begin position="227"/>
        <end position="334"/>
    </location>
</feature>
<dbReference type="GO" id="GO:0006303">
    <property type="term" value="P:double-strand break repair via nonhomologous end joining"/>
    <property type="evidence" value="ECO:0007669"/>
    <property type="project" value="EnsemblFungi"/>
</dbReference>
<dbReference type="GO" id="GO:0000729">
    <property type="term" value="P:DNA double-strand break processing"/>
    <property type="evidence" value="ECO:0007669"/>
    <property type="project" value="EnsemblFungi"/>
</dbReference>
<dbReference type="GO" id="GO:0007129">
    <property type="term" value="P:homologous chromosome pairing at meiosis"/>
    <property type="evidence" value="ECO:0007669"/>
    <property type="project" value="EnsemblFungi"/>
</dbReference>
<name>A0A1E3P393_WICAA</name>
<dbReference type="GeneID" id="30199225"/>
<dbReference type="PANTHER" id="PTHR18867:SF12">
    <property type="entry name" value="DNA REPAIR PROTEIN RAD50"/>
    <property type="match status" value="1"/>
</dbReference>
<feature type="compositionally biased region" description="Basic and acidic residues" evidence="21">
    <location>
        <begin position="810"/>
        <end position="826"/>
    </location>
</feature>
<evidence type="ECO:0000256" key="9">
    <source>
        <dbReference type="ARBA" id="ARBA00022763"/>
    </source>
</evidence>
<feature type="coiled-coil region" evidence="20">
    <location>
        <begin position="972"/>
        <end position="1083"/>
    </location>
</feature>
<evidence type="ECO:0000256" key="4">
    <source>
        <dbReference type="ARBA" id="ARBA00009439"/>
    </source>
</evidence>
<dbReference type="FunFam" id="3.40.50.300:FF:000947">
    <property type="entry name" value="DNA repair protein RAD50"/>
    <property type="match status" value="1"/>
</dbReference>
<sequence length="1290" mass="148609">QLSIQGVRSFDPGSQETIEFGKPLTLIVGQNGTGKTTIIECLKYSTTGDLPPNSKGGAFLHDPKMTGDKEVRAQVKLAFTNASGVSMICTRAMLLTLKKTTSTFKTLEGQLLALHRGERTTISTKCAELDVQVPNYLGVSKSILDYVIFCHQDESLWPLAEPSVLKKRFDEIFEALKFTKALDNIKVIRKDMTVEIKLLDQSVKHLKQDKERADRVREKMDASYKTVDTYKQETVLLEEELRRITKQSDDLFKSNQAFQKVLSKLESYRHSQRSLNEQIDRLEDSTTLLPDTDEDLQYKIANFQTVVRDAEKKVEELKNEVGDKQANLRTLREDYSHMISEEGQLKGKEADYKLNLQKRSDLVKSSITELDMDVSPDDFIEFENTLNTQTHRSQRQLQSMTSDSKKEEAVVEQKLKLVSDSKLKESQHREYANNDIKSIENENKSLATKINSLDVNEGGLEYEKLKLEDLESKLNEFRNQKIVEKLVKEIRGKNTEISSLETEIETMNHEISQSHKQSDTYAKISLLNDEKNYREKALAKLITANENIFNSEALDLEGLEKSFKEKVSKLQNEVKEGEKELKRINDRSYKLESEFQFKKSSITNLTKELETSEKKFKDELEDEDVEDYDEVLGSAEDDYKIALENLKMSSTTLQFNKKALEIAEKDQCCYLCSRKFDEKSVLSIFIKELKSKTESGFEKQLEEQLQSQKEYLNTVRSLASVVDRIVTTKRKVAELDSEIKSITPSLEESKNKLDEQTKKVDEIRNKLTSLEDIKGSVNEISRMRQDLKNIEAQVAAKERELNDYGFSPRSLDELQKEQNSKSSELKNLRKEVANLLEDKDSKQRELSVLEGNVKDMRLKISNIERSLIEKENLTKTIEENKNRIVKLHEMVEKSDGIIRELTMEIDSVTKELETLRKENGEKITKQQKELEALTSHKNLFTSLNDAIKVYIERDSKLLEKCQEEVSLIGTLITEHEEAIEAASIRVSEEEKKLADTNNEERNLKNNLDIRHMQNKLREIEIEISEMNVQNAESERDRYQEESSRLREEYSSMNAELAGKMGEIKQIEDQAKQYQKELNSEFKDIEKSYQEEWVKLQTKTLVLNDLGTYSKALDSAIMQYHSIKMKEINRIIDELWKGTYSGTDVDTIMIKSDQNTASKGNRSYNYRVVMVKQDAELDMRGRCSAGQKVLASIIIRLALAECFGTNCGVIALDEPTTNLDAENIESLARSLGNIIELRQAQKNFQLIVITHDEKFLTYMNAAKYTDHFYRVRRNDAQKSQIDWVNITRVSE</sequence>
<feature type="non-terminal residue" evidence="23">
    <location>
        <position position="1"/>
    </location>
</feature>
<evidence type="ECO:0000256" key="14">
    <source>
        <dbReference type="ARBA" id="ARBA00023054"/>
    </source>
</evidence>
<evidence type="ECO:0000313" key="23">
    <source>
        <dbReference type="EMBL" id="ODQ59357.1"/>
    </source>
</evidence>
<dbReference type="OrthoDB" id="18797at2759"/>
<dbReference type="GO" id="GO:0007534">
    <property type="term" value="P:gene conversion at mating-type locus"/>
    <property type="evidence" value="ECO:0007669"/>
    <property type="project" value="EnsemblFungi"/>
</dbReference>
<evidence type="ECO:0000256" key="8">
    <source>
        <dbReference type="ARBA" id="ARBA00022741"/>
    </source>
</evidence>
<keyword evidence="16" id="KW-0539">Nucleus</keyword>
<keyword evidence="8" id="KW-0547">Nucleotide-binding</keyword>
<dbReference type="GO" id="GO:0035861">
    <property type="term" value="C:site of double-strand break"/>
    <property type="evidence" value="ECO:0007669"/>
    <property type="project" value="EnsemblFungi"/>
</dbReference>
<dbReference type="Pfam" id="PF13558">
    <property type="entry name" value="SbcC_Walker_B"/>
    <property type="match status" value="1"/>
</dbReference>
<dbReference type="GO" id="GO:0046872">
    <property type="term" value="F:metal ion binding"/>
    <property type="evidence" value="ECO:0007669"/>
    <property type="project" value="UniProtKB-UniRule"/>
</dbReference>
<dbReference type="GO" id="GO:0042138">
    <property type="term" value="P:meiotic DNA double-strand break formation"/>
    <property type="evidence" value="ECO:0007669"/>
    <property type="project" value="EnsemblFungi"/>
</dbReference>
<comment type="similarity">
    <text evidence="4">Belongs to the SMC family. RAD50 subfamily.</text>
</comment>
<dbReference type="Proteomes" id="UP000094112">
    <property type="component" value="Unassembled WGS sequence"/>
</dbReference>
<dbReference type="PANTHER" id="PTHR18867">
    <property type="entry name" value="RAD50"/>
    <property type="match status" value="1"/>
</dbReference>
<accession>A0A1E3P393</accession>
<evidence type="ECO:0000256" key="20">
    <source>
        <dbReference type="SAM" id="Coils"/>
    </source>
</evidence>
<organism evidence="23 24">
    <name type="scientific">Wickerhamomyces anomalus (strain ATCC 58044 / CBS 1984 / NCYC 433 / NRRL Y-366-8)</name>
    <name type="common">Yeast</name>
    <name type="synonym">Hansenula anomala</name>
    <dbReference type="NCBI Taxonomy" id="683960"/>
    <lineage>
        <taxon>Eukaryota</taxon>
        <taxon>Fungi</taxon>
        <taxon>Dikarya</taxon>
        <taxon>Ascomycota</taxon>
        <taxon>Saccharomycotina</taxon>
        <taxon>Saccharomycetes</taxon>
        <taxon>Phaffomycetales</taxon>
        <taxon>Wickerhamomycetaceae</taxon>
        <taxon>Wickerhamomyces</taxon>
    </lineage>
</organism>
<dbReference type="GO" id="GO:0007004">
    <property type="term" value="P:telomere maintenance via telomerase"/>
    <property type="evidence" value="ECO:0007669"/>
    <property type="project" value="TreeGrafter"/>
</dbReference>
<evidence type="ECO:0000256" key="7">
    <source>
        <dbReference type="ARBA" id="ARBA00022723"/>
    </source>
</evidence>
<evidence type="ECO:0000256" key="3">
    <source>
        <dbReference type="ARBA" id="ARBA00004286"/>
    </source>
</evidence>
<feature type="coiled-coil region" evidence="20">
    <location>
        <begin position="560"/>
        <end position="622"/>
    </location>
</feature>